<dbReference type="Pfam" id="PF20274">
    <property type="entry name" value="cREC_REC"/>
    <property type="match status" value="1"/>
</dbReference>
<protein>
    <recommendedName>
        <fullName evidence="1">Cyclic-phosphate processing Receiver domain-containing protein</fullName>
    </recommendedName>
</protein>
<dbReference type="EMBL" id="LITT01000035">
    <property type="protein sequence ID" value="OAA84702.1"/>
    <property type="molecule type" value="Genomic_DNA"/>
</dbReference>
<evidence type="ECO:0000313" key="2">
    <source>
        <dbReference type="EMBL" id="OAA84702.1"/>
    </source>
</evidence>
<evidence type="ECO:0000259" key="1">
    <source>
        <dbReference type="Pfam" id="PF20274"/>
    </source>
</evidence>
<dbReference type="PATRIC" id="fig|1538.10.peg.2496"/>
<accession>A0A162KNI0</accession>
<dbReference type="Proteomes" id="UP000077407">
    <property type="component" value="Unassembled WGS sequence"/>
</dbReference>
<organism evidence="2 3">
    <name type="scientific">Clostridium ljungdahlii</name>
    <dbReference type="NCBI Taxonomy" id="1538"/>
    <lineage>
        <taxon>Bacteria</taxon>
        <taxon>Bacillati</taxon>
        <taxon>Bacillota</taxon>
        <taxon>Clostridia</taxon>
        <taxon>Eubacteriales</taxon>
        <taxon>Clostridiaceae</taxon>
        <taxon>Clostridium</taxon>
    </lineage>
</organism>
<reference evidence="2 3" key="1">
    <citation type="journal article" date="2015" name="Biotechnol. Bioeng.">
        <title>Genome sequence and phenotypic characterization of Caulobacter segnis.</title>
        <authorList>
            <person name="Patel S."/>
            <person name="Fletcher B."/>
            <person name="Scott D.C."/>
            <person name="Ely B."/>
        </authorList>
    </citation>
    <scope>NUCLEOTIDE SEQUENCE [LARGE SCALE GENOMIC DNA]</scope>
    <source>
        <strain evidence="2 3">ERI-2</strain>
    </source>
</reference>
<sequence length="69" mass="8239">MNEKIQNINILLDKLRDFPKNFILAKTVEQAIYYLENYHVKIILLDHDLGEDRNLISTGYGLNKIYLWE</sequence>
<dbReference type="OrthoDB" id="2614698at2"/>
<comment type="caution">
    <text evidence="2">The sequence shown here is derived from an EMBL/GenBank/DDBJ whole genome shotgun (WGS) entry which is preliminary data.</text>
</comment>
<gene>
    <name evidence="2" type="ORF">WY13_02601</name>
</gene>
<evidence type="ECO:0000313" key="3">
    <source>
        <dbReference type="Proteomes" id="UP000077407"/>
    </source>
</evidence>
<name>A0A162KNI0_9CLOT</name>
<dbReference type="RefSeq" id="WP_063555997.1">
    <property type="nucleotide sequence ID" value="NZ_LITT01000035.1"/>
</dbReference>
<feature type="domain" description="Cyclic-phosphate processing Receiver" evidence="1">
    <location>
        <begin position="8"/>
        <end position="60"/>
    </location>
</feature>
<dbReference type="AlphaFoldDB" id="A0A162KNI0"/>
<proteinExistence type="predicted"/>
<dbReference type="InterPro" id="IPR046909">
    <property type="entry name" value="cREC_REC"/>
</dbReference>